<reference evidence="2" key="1">
    <citation type="submission" date="2019-01" db="EMBL/GenBank/DDBJ databases">
        <title>Cytophagaceae bacterium strain CAR-16.</title>
        <authorList>
            <person name="Chen W.-M."/>
        </authorList>
    </citation>
    <scope>NUCLEOTIDE SEQUENCE [LARGE SCALE GENOMIC DNA]</scope>
    <source>
        <strain evidence="2">WWJ-16</strain>
    </source>
</reference>
<organism evidence="1 2">
    <name type="scientific">Flavobacterium stagni</name>
    <dbReference type="NCBI Taxonomy" id="2506421"/>
    <lineage>
        <taxon>Bacteria</taxon>
        <taxon>Pseudomonadati</taxon>
        <taxon>Bacteroidota</taxon>
        <taxon>Flavobacteriia</taxon>
        <taxon>Flavobacteriales</taxon>
        <taxon>Flavobacteriaceae</taxon>
        <taxon>Flavobacterium</taxon>
    </lineage>
</organism>
<protein>
    <recommendedName>
        <fullName evidence="3">PLD phosphodiesterase domain-containing protein</fullName>
    </recommendedName>
</protein>
<gene>
    <name evidence="1" type="ORF">EQG61_13655</name>
</gene>
<dbReference type="RefSeq" id="WP_129462509.1">
    <property type="nucleotide sequence ID" value="NZ_SBKN01000013.1"/>
</dbReference>
<evidence type="ECO:0000313" key="1">
    <source>
        <dbReference type="EMBL" id="RXR18872.1"/>
    </source>
</evidence>
<dbReference type="Proteomes" id="UP000289857">
    <property type="component" value="Unassembled WGS sequence"/>
</dbReference>
<name>A0A4Q1K2W9_9FLAO</name>
<comment type="caution">
    <text evidence="1">The sequence shown here is derived from an EMBL/GenBank/DDBJ whole genome shotgun (WGS) entry which is preliminary data.</text>
</comment>
<accession>A0A4Q1K2W9</accession>
<evidence type="ECO:0008006" key="3">
    <source>
        <dbReference type="Google" id="ProtNLM"/>
    </source>
</evidence>
<dbReference type="OrthoDB" id="9816206at2"/>
<sequence length="244" mass="28232">MDPIRRMAESFSYNMESHGFSLEKIDSELNSKLIYINRNSEKLRFLSYLRDIAETEYKEHAPNCHNPDNCGKNQALENVIYAIDQQYAEYVDSDNGISLTERPAMQFFVEGQYFDAFSAIKEIVKEAKTSIVLVDGYVSSDTLAFFPGKEPTIKLRILTDKKSIGAEFERAKDLYNKQYGNLEINTSSNFHDRFLILDNQNFYHIGASIKDAGNKTFMFTKIEDESLKDTIRKKIESEWPKIYS</sequence>
<dbReference type="AlphaFoldDB" id="A0A4Q1K2W9"/>
<dbReference type="EMBL" id="SBKN01000013">
    <property type="protein sequence ID" value="RXR18872.1"/>
    <property type="molecule type" value="Genomic_DNA"/>
</dbReference>
<keyword evidence="2" id="KW-1185">Reference proteome</keyword>
<evidence type="ECO:0000313" key="2">
    <source>
        <dbReference type="Proteomes" id="UP000289857"/>
    </source>
</evidence>
<proteinExistence type="predicted"/>